<protein>
    <submittedName>
        <fullName evidence="2">Uncharacterized protein</fullName>
    </submittedName>
</protein>
<dbReference type="EMBL" id="JANPWB010000006">
    <property type="protein sequence ID" value="KAJ1181354.1"/>
    <property type="molecule type" value="Genomic_DNA"/>
</dbReference>
<comment type="caution">
    <text evidence="2">The sequence shown here is derived from an EMBL/GenBank/DDBJ whole genome shotgun (WGS) entry which is preliminary data.</text>
</comment>
<evidence type="ECO:0000313" key="2">
    <source>
        <dbReference type="EMBL" id="KAJ1181354.1"/>
    </source>
</evidence>
<dbReference type="Proteomes" id="UP001066276">
    <property type="component" value="Chromosome 3_2"/>
</dbReference>
<organism evidence="2 3">
    <name type="scientific">Pleurodeles waltl</name>
    <name type="common">Iberian ribbed newt</name>
    <dbReference type="NCBI Taxonomy" id="8319"/>
    <lineage>
        <taxon>Eukaryota</taxon>
        <taxon>Metazoa</taxon>
        <taxon>Chordata</taxon>
        <taxon>Craniata</taxon>
        <taxon>Vertebrata</taxon>
        <taxon>Euteleostomi</taxon>
        <taxon>Amphibia</taxon>
        <taxon>Batrachia</taxon>
        <taxon>Caudata</taxon>
        <taxon>Salamandroidea</taxon>
        <taxon>Salamandridae</taxon>
        <taxon>Pleurodelinae</taxon>
        <taxon>Pleurodeles</taxon>
    </lineage>
</organism>
<feature type="region of interest" description="Disordered" evidence="1">
    <location>
        <begin position="82"/>
        <end position="116"/>
    </location>
</feature>
<feature type="region of interest" description="Disordered" evidence="1">
    <location>
        <begin position="45"/>
        <end position="65"/>
    </location>
</feature>
<keyword evidence="3" id="KW-1185">Reference proteome</keyword>
<reference evidence="2" key="1">
    <citation type="journal article" date="2022" name="bioRxiv">
        <title>Sequencing and chromosome-scale assembly of the giantPleurodeles waltlgenome.</title>
        <authorList>
            <person name="Brown T."/>
            <person name="Elewa A."/>
            <person name="Iarovenko S."/>
            <person name="Subramanian E."/>
            <person name="Araus A.J."/>
            <person name="Petzold A."/>
            <person name="Susuki M."/>
            <person name="Suzuki K.-i.T."/>
            <person name="Hayashi T."/>
            <person name="Toyoda A."/>
            <person name="Oliveira C."/>
            <person name="Osipova E."/>
            <person name="Leigh N.D."/>
            <person name="Simon A."/>
            <person name="Yun M.H."/>
        </authorList>
    </citation>
    <scope>NUCLEOTIDE SEQUENCE</scope>
    <source>
        <strain evidence="2">20211129_DDA</strain>
        <tissue evidence="2">Liver</tissue>
    </source>
</reference>
<evidence type="ECO:0000256" key="1">
    <source>
        <dbReference type="SAM" id="MobiDB-lite"/>
    </source>
</evidence>
<sequence>MPCRRTLTSERVEGIVFLKLRQTVTPSTMPGPRYNRMFGARAPRLHRCPANRSSDGRDRAPEGCRQGRSVCRTASRLVAAALGGPATRPPGLDVEGSGGVRGAAAVSARGSGRLDE</sequence>
<proteinExistence type="predicted"/>
<feature type="compositionally biased region" description="Low complexity" evidence="1">
    <location>
        <begin position="102"/>
        <end position="116"/>
    </location>
</feature>
<gene>
    <name evidence="2" type="ORF">NDU88_006562</name>
</gene>
<dbReference type="AlphaFoldDB" id="A0AAV7TX67"/>
<accession>A0AAV7TX67</accession>
<evidence type="ECO:0000313" key="3">
    <source>
        <dbReference type="Proteomes" id="UP001066276"/>
    </source>
</evidence>
<name>A0AAV7TX67_PLEWA</name>